<name>A0A6A4PCI0_LUPAL</name>
<gene>
    <name evidence="1" type="ORF">Lalb_Chr16g0388691</name>
</gene>
<dbReference type="Proteomes" id="UP000447434">
    <property type="component" value="Chromosome 16"/>
</dbReference>
<sequence>MILTPLHIGSPQQIPFVHFPFSLLLKVALSIHPRKLLFPTFVVFSFFPKVNSLIISFQIRFVVENDFHGFFVI</sequence>
<keyword evidence="2" id="KW-1185">Reference proteome</keyword>
<protein>
    <submittedName>
        <fullName evidence="1">Uncharacterized protein</fullName>
    </submittedName>
</protein>
<dbReference type="EMBL" id="WOCE01000016">
    <property type="protein sequence ID" value="KAE9597638.1"/>
    <property type="molecule type" value="Genomic_DNA"/>
</dbReference>
<evidence type="ECO:0000313" key="1">
    <source>
        <dbReference type="EMBL" id="KAE9597638.1"/>
    </source>
</evidence>
<comment type="caution">
    <text evidence="1">The sequence shown here is derived from an EMBL/GenBank/DDBJ whole genome shotgun (WGS) entry which is preliminary data.</text>
</comment>
<accession>A0A6A4PCI0</accession>
<dbReference type="AlphaFoldDB" id="A0A6A4PCI0"/>
<reference evidence="2" key="1">
    <citation type="journal article" date="2020" name="Nat. Commun.">
        <title>Genome sequence of the cluster root forming white lupin.</title>
        <authorList>
            <person name="Hufnagel B."/>
            <person name="Marques A."/>
            <person name="Soriano A."/>
            <person name="Marques L."/>
            <person name="Divol F."/>
            <person name="Doumas P."/>
            <person name="Sallet E."/>
            <person name="Mancinotti D."/>
            <person name="Carrere S."/>
            <person name="Marande W."/>
            <person name="Arribat S."/>
            <person name="Keller J."/>
            <person name="Huneau C."/>
            <person name="Blein T."/>
            <person name="Aime D."/>
            <person name="Laguerre M."/>
            <person name="Taylor J."/>
            <person name="Schubert V."/>
            <person name="Nelson M."/>
            <person name="Geu-Flores F."/>
            <person name="Crespi M."/>
            <person name="Gallardo-Guerrero K."/>
            <person name="Delaux P.-M."/>
            <person name="Salse J."/>
            <person name="Berges H."/>
            <person name="Guyot R."/>
            <person name="Gouzy J."/>
            <person name="Peret B."/>
        </authorList>
    </citation>
    <scope>NUCLEOTIDE SEQUENCE [LARGE SCALE GENOMIC DNA]</scope>
    <source>
        <strain evidence="2">cv. Amiga</strain>
    </source>
</reference>
<organism evidence="1 2">
    <name type="scientific">Lupinus albus</name>
    <name type="common">White lupine</name>
    <name type="synonym">Lupinus termis</name>
    <dbReference type="NCBI Taxonomy" id="3870"/>
    <lineage>
        <taxon>Eukaryota</taxon>
        <taxon>Viridiplantae</taxon>
        <taxon>Streptophyta</taxon>
        <taxon>Embryophyta</taxon>
        <taxon>Tracheophyta</taxon>
        <taxon>Spermatophyta</taxon>
        <taxon>Magnoliopsida</taxon>
        <taxon>eudicotyledons</taxon>
        <taxon>Gunneridae</taxon>
        <taxon>Pentapetalae</taxon>
        <taxon>rosids</taxon>
        <taxon>fabids</taxon>
        <taxon>Fabales</taxon>
        <taxon>Fabaceae</taxon>
        <taxon>Papilionoideae</taxon>
        <taxon>50 kb inversion clade</taxon>
        <taxon>genistoids sensu lato</taxon>
        <taxon>core genistoids</taxon>
        <taxon>Genisteae</taxon>
        <taxon>Lupinus</taxon>
    </lineage>
</organism>
<evidence type="ECO:0000313" key="2">
    <source>
        <dbReference type="Proteomes" id="UP000447434"/>
    </source>
</evidence>
<proteinExistence type="predicted"/>